<feature type="domain" description="Retrotransposon gag" evidence="1">
    <location>
        <begin position="55"/>
        <end position="138"/>
    </location>
</feature>
<organism evidence="2 3">
    <name type="scientific">Armillaria ostoyae</name>
    <name type="common">Armillaria root rot fungus</name>
    <dbReference type="NCBI Taxonomy" id="47428"/>
    <lineage>
        <taxon>Eukaryota</taxon>
        <taxon>Fungi</taxon>
        <taxon>Dikarya</taxon>
        <taxon>Basidiomycota</taxon>
        <taxon>Agaricomycotina</taxon>
        <taxon>Agaricomycetes</taxon>
        <taxon>Agaricomycetidae</taxon>
        <taxon>Agaricales</taxon>
        <taxon>Marasmiineae</taxon>
        <taxon>Physalacriaceae</taxon>
        <taxon>Armillaria</taxon>
    </lineage>
</organism>
<name>A0A284RI52_ARMOS</name>
<dbReference type="InterPro" id="IPR005162">
    <property type="entry name" value="Retrotrans_gag_dom"/>
</dbReference>
<dbReference type="OrthoDB" id="2681631at2759"/>
<dbReference type="Proteomes" id="UP000219338">
    <property type="component" value="Unassembled WGS sequence"/>
</dbReference>
<dbReference type="AlphaFoldDB" id="A0A284RI52"/>
<sequence length="139" mass="16756">MGNEVPWINCKPDLVRKPLPFKGETNNIDWFLTNYEVYFQVHSTYLWLDSYRVTFTSSYFEERALEWWILELADLHSITRGKYRFPTWYSFTEAIQEKFKDPAVKDKQKVKMYALCMTGGMTTTEYFQELEKFTKKARL</sequence>
<gene>
    <name evidence="2" type="ORF">ARMOST_11776</name>
</gene>
<evidence type="ECO:0000313" key="2">
    <source>
        <dbReference type="EMBL" id="SJL08413.1"/>
    </source>
</evidence>
<keyword evidence="3" id="KW-1185">Reference proteome</keyword>
<dbReference type="STRING" id="47428.A0A284RI52"/>
<accession>A0A284RI52</accession>
<reference evidence="3" key="1">
    <citation type="journal article" date="2017" name="Nat. Ecol. Evol.">
        <title>Genome expansion and lineage-specific genetic innovations in the forest pathogenic fungi Armillaria.</title>
        <authorList>
            <person name="Sipos G."/>
            <person name="Prasanna A.N."/>
            <person name="Walter M.C."/>
            <person name="O'Connor E."/>
            <person name="Balint B."/>
            <person name="Krizsan K."/>
            <person name="Kiss B."/>
            <person name="Hess J."/>
            <person name="Varga T."/>
            <person name="Slot J."/>
            <person name="Riley R."/>
            <person name="Boka B."/>
            <person name="Rigling D."/>
            <person name="Barry K."/>
            <person name="Lee J."/>
            <person name="Mihaltcheva S."/>
            <person name="LaButti K."/>
            <person name="Lipzen A."/>
            <person name="Waldron R."/>
            <person name="Moloney N.M."/>
            <person name="Sperisen C."/>
            <person name="Kredics L."/>
            <person name="Vagvoelgyi C."/>
            <person name="Patrignani A."/>
            <person name="Fitzpatrick D."/>
            <person name="Nagy I."/>
            <person name="Doyle S."/>
            <person name="Anderson J.B."/>
            <person name="Grigoriev I.V."/>
            <person name="Gueldener U."/>
            <person name="Muensterkoetter M."/>
            <person name="Nagy L.G."/>
        </authorList>
    </citation>
    <scope>NUCLEOTIDE SEQUENCE [LARGE SCALE GENOMIC DNA]</scope>
    <source>
        <strain evidence="3">C18/9</strain>
    </source>
</reference>
<protein>
    <recommendedName>
        <fullName evidence="1">Retrotransposon gag domain-containing protein</fullName>
    </recommendedName>
</protein>
<evidence type="ECO:0000259" key="1">
    <source>
        <dbReference type="Pfam" id="PF03732"/>
    </source>
</evidence>
<evidence type="ECO:0000313" key="3">
    <source>
        <dbReference type="Proteomes" id="UP000219338"/>
    </source>
</evidence>
<proteinExistence type="predicted"/>
<dbReference type="EMBL" id="FUEG01000009">
    <property type="protein sequence ID" value="SJL08413.1"/>
    <property type="molecule type" value="Genomic_DNA"/>
</dbReference>
<dbReference type="Pfam" id="PF03732">
    <property type="entry name" value="Retrotrans_gag"/>
    <property type="match status" value="1"/>
</dbReference>